<dbReference type="Pfam" id="PF13682">
    <property type="entry name" value="CZB"/>
    <property type="match status" value="1"/>
</dbReference>
<dbReference type="PANTHER" id="PTHR32089">
    <property type="entry name" value="METHYL-ACCEPTING CHEMOTAXIS PROTEIN MCPB"/>
    <property type="match status" value="1"/>
</dbReference>
<dbReference type="PANTHER" id="PTHR32089:SF112">
    <property type="entry name" value="LYSOZYME-LIKE PROTEIN-RELATED"/>
    <property type="match status" value="1"/>
</dbReference>
<proteinExistence type="predicted"/>
<dbReference type="SMART" id="SM00283">
    <property type="entry name" value="MA"/>
    <property type="match status" value="1"/>
</dbReference>
<sequence length="372" mass="40400">MFFFNKKQSVQDQLEIARLRSELQTRDTALAQAQQQLEIAEARATDCQRRQDELKALISNFSTFAVSLGETQSSLGTLAEAMRAEKERAVEAQDVTENSRESIDRIAANLSTLASSSQGAAQQVGQLASRAQEISAIVQMIKEIADQTNLLALNAAIEAARAGEAGRGFAVVADEVRKLAERTATATSEITTLVDQISQASSMSRDRMDELAEHSAVYSKDGEAAAGAMRQLLDISSNMEYTSAASALRGFCELAKVDHLIFKFRVYRALLGLSDEHEGAFSSHRECRLGKWYYEGEGKACFDKLPGYQDVEPPHVRVHNAAQSAVRAANSGNMNLAIQEVAEMETASLAVLASLEKMAASGEESADLLCEH</sequence>
<protein>
    <submittedName>
        <fullName evidence="5">Chemotaxis protein</fullName>
    </submittedName>
</protein>
<dbReference type="GO" id="GO:0007165">
    <property type="term" value="P:signal transduction"/>
    <property type="evidence" value="ECO:0007669"/>
    <property type="project" value="UniProtKB-KW"/>
</dbReference>
<feature type="coiled-coil region" evidence="3">
    <location>
        <begin position="16"/>
        <end position="57"/>
    </location>
</feature>
<organism evidence="5 6">
    <name type="scientific">Novimethylophilus kurashikiensis</name>
    <dbReference type="NCBI Taxonomy" id="1825523"/>
    <lineage>
        <taxon>Bacteria</taxon>
        <taxon>Pseudomonadati</taxon>
        <taxon>Pseudomonadota</taxon>
        <taxon>Betaproteobacteria</taxon>
        <taxon>Nitrosomonadales</taxon>
        <taxon>Methylophilaceae</taxon>
        <taxon>Novimethylophilus</taxon>
    </lineage>
</organism>
<dbReference type="AlphaFoldDB" id="A0A2R5FCZ5"/>
<dbReference type="PROSITE" id="PS50111">
    <property type="entry name" value="CHEMOTAXIS_TRANSDUC_2"/>
    <property type="match status" value="1"/>
</dbReference>
<evidence type="ECO:0000256" key="3">
    <source>
        <dbReference type="SAM" id="Coils"/>
    </source>
</evidence>
<comment type="caution">
    <text evidence="5">The sequence shown here is derived from an EMBL/GenBank/DDBJ whole genome shotgun (WGS) entry which is preliminary data.</text>
</comment>
<evidence type="ECO:0000256" key="2">
    <source>
        <dbReference type="PROSITE-ProRule" id="PRU00284"/>
    </source>
</evidence>
<dbReference type="Gene3D" id="1.10.287.950">
    <property type="entry name" value="Methyl-accepting chemotaxis protein"/>
    <property type="match status" value="1"/>
</dbReference>
<dbReference type="Pfam" id="PF00015">
    <property type="entry name" value="MCPsignal"/>
    <property type="match status" value="1"/>
</dbReference>
<dbReference type="Gene3D" id="1.20.120.30">
    <property type="entry name" value="Aspartate receptor, ligand-binding domain"/>
    <property type="match status" value="1"/>
</dbReference>
<dbReference type="EMBL" id="BDOQ01000022">
    <property type="protein sequence ID" value="GBG15875.1"/>
    <property type="molecule type" value="Genomic_DNA"/>
</dbReference>
<dbReference type="GO" id="GO:0016020">
    <property type="term" value="C:membrane"/>
    <property type="evidence" value="ECO:0007669"/>
    <property type="project" value="InterPro"/>
</dbReference>
<dbReference type="InterPro" id="IPR025991">
    <property type="entry name" value="Chemoreceptor_zinc-bind_dom"/>
</dbReference>
<evidence type="ECO:0000256" key="1">
    <source>
        <dbReference type="ARBA" id="ARBA00023224"/>
    </source>
</evidence>
<evidence type="ECO:0000313" key="6">
    <source>
        <dbReference type="Proteomes" id="UP000245081"/>
    </source>
</evidence>
<evidence type="ECO:0000259" key="4">
    <source>
        <dbReference type="PROSITE" id="PS50111"/>
    </source>
</evidence>
<reference evidence="5 6" key="1">
    <citation type="journal article" date="2018" name="Environ. Microbiol.">
        <title>Isolation and genomic characterization of Novimethylophilus kurashikiensis gen. nov. sp. nov., a new lanthanide-dependent methylotrophic species of Methylophilaceae.</title>
        <authorList>
            <person name="Lv H."/>
            <person name="Sahin N."/>
            <person name="Tani A."/>
        </authorList>
    </citation>
    <scope>NUCLEOTIDE SEQUENCE [LARGE SCALE GENOMIC DNA]</scope>
    <source>
        <strain evidence="5 6">La2-4</strain>
    </source>
</reference>
<dbReference type="OrthoDB" id="9808588at2"/>
<feature type="domain" description="Methyl-accepting transducer" evidence="4">
    <location>
        <begin position="59"/>
        <end position="210"/>
    </location>
</feature>
<dbReference type="SUPFAM" id="SSF58104">
    <property type="entry name" value="Methyl-accepting chemotaxis protein (MCP) signaling domain"/>
    <property type="match status" value="1"/>
</dbReference>
<accession>A0A2R5FCZ5</accession>
<keyword evidence="3" id="KW-0175">Coiled coil</keyword>
<gene>
    <name evidence="5" type="ORF">NMK_3493</name>
</gene>
<name>A0A2R5FCZ5_9PROT</name>
<evidence type="ECO:0000313" key="5">
    <source>
        <dbReference type="EMBL" id="GBG15875.1"/>
    </source>
</evidence>
<keyword evidence="1 2" id="KW-0807">Transducer</keyword>
<keyword evidence="6" id="KW-1185">Reference proteome</keyword>
<dbReference type="Proteomes" id="UP000245081">
    <property type="component" value="Unassembled WGS sequence"/>
</dbReference>
<dbReference type="InterPro" id="IPR004089">
    <property type="entry name" value="MCPsignal_dom"/>
</dbReference>